<dbReference type="PANTHER" id="PTHR43065">
    <property type="entry name" value="SENSOR HISTIDINE KINASE"/>
    <property type="match status" value="1"/>
</dbReference>
<keyword evidence="9" id="KW-0472">Membrane</keyword>
<comment type="caution">
    <text evidence="11">The sequence shown here is derived from an EMBL/GenBank/DDBJ whole genome shotgun (WGS) entry which is preliminary data.</text>
</comment>
<dbReference type="InterPro" id="IPR005467">
    <property type="entry name" value="His_kinase_dom"/>
</dbReference>
<keyword evidence="3" id="KW-0597">Phosphoprotein</keyword>
<evidence type="ECO:0000313" key="12">
    <source>
        <dbReference type="Proteomes" id="UP001168528"/>
    </source>
</evidence>
<keyword evidence="9" id="KW-0812">Transmembrane</keyword>
<evidence type="ECO:0000256" key="3">
    <source>
        <dbReference type="ARBA" id="ARBA00022553"/>
    </source>
</evidence>
<proteinExistence type="predicted"/>
<name>A0ABT8R7D6_9BACT</name>
<organism evidence="11 12">
    <name type="scientific">Rhodocytophaga aerolata</name>
    <dbReference type="NCBI Taxonomy" id="455078"/>
    <lineage>
        <taxon>Bacteria</taxon>
        <taxon>Pseudomonadati</taxon>
        <taxon>Bacteroidota</taxon>
        <taxon>Cytophagia</taxon>
        <taxon>Cytophagales</taxon>
        <taxon>Rhodocytophagaceae</taxon>
        <taxon>Rhodocytophaga</taxon>
    </lineage>
</organism>
<evidence type="ECO:0000259" key="10">
    <source>
        <dbReference type="PROSITE" id="PS50109"/>
    </source>
</evidence>
<dbReference type="InterPro" id="IPR036890">
    <property type="entry name" value="HATPase_C_sf"/>
</dbReference>
<dbReference type="EMBL" id="JAUKPO010000009">
    <property type="protein sequence ID" value="MDO1448022.1"/>
    <property type="molecule type" value="Genomic_DNA"/>
</dbReference>
<keyword evidence="9" id="KW-1133">Transmembrane helix</keyword>
<dbReference type="PANTHER" id="PTHR43065:SF10">
    <property type="entry name" value="PEROXIDE STRESS-ACTIVATED HISTIDINE KINASE MAK3"/>
    <property type="match status" value="1"/>
</dbReference>
<sequence>MNIYEDKSKFKIIIVLVALLIGSGSVYYTNILVHRLAQREREQIELYANALQFLVNDDNDESITFFFKEVIRANEIFPVIWVANGNILSYRNIKMPARIDSLDINHAEKQAYLNKELEIMREEHLPVVVNFGDNEVQYIYYRNSYLLSQLKYYPYVQLTVIAVFAFLAYLAFSYSRKAEQNQVWVGLAKETAHQLGTPLSSLMAWIEYFKSDPKFAEDDVIPELEKDVERLVMITARFSNIGSMPTLRPENLCDVLHHITGYLQKRISSKIRINVNCPNEPIPLININKHLFEWVIENICKNAVDAMVGAGEININLKVQPNNKLIIDIADNGKGISKSNLTRVFEPGFSTKKRGWGLGLTLAKRIIENYHRGKIFVKQSEINKGTTFRIIIDTT</sequence>
<feature type="domain" description="Histidine kinase" evidence="10">
    <location>
        <begin position="190"/>
        <end position="395"/>
    </location>
</feature>
<dbReference type="InterPro" id="IPR004358">
    <property type="entry name" value="Sig_transdc_His_kin-like_C"/>
</dbReference>
<dbReference type="RefSeq" id="WP_302038827.1">
    <property type="nucleotide sequence ID" value="NZ_JAUKPO010000009.1"/>
</dbReference>
<dbReference type="Gene3D" id="3.30.565.10">
    <property type="entry name" value="Histidine kinase-like ATPase, C-terminal domain"/>
    <property type="match status" value="1"/>
</dbReference>
<evidence type="ECO:0000256" key="1">
    <source>
        <dbReference type="ARBA" id="ARBA00000085"/>
    </source>
</evidence>
<keyword evidence="6" id="KW-0418">Kinase</keyword>
<evidence type="ECO:0000256" key="8">
    <source>
        <dbReference type="ARBA" id="ARBA00023012"/>
    </source>
</evidence>
<dbReference type="PRINTS" id="PR00344">
    <property type="entry name" value="BCTRLSENSOR"/>
</dbReference>
<dbReference type="GO" id="GO:0005524">
    <property type="term" value="F:ATP binding"/>
    <property type="evidence" value="ECO:0007669"/>
    <property type="project" value="UniProtKB-KW"/>
</dbReference>
<keyword evidence="8" id="KW-0902">Two-component regulatory system</keyword>
<dbReference type="Proteomes" id="UP001168528">
    <property type="component" value="Unassembled WGS sequence"/>
</dbReference>
<evidence type="ECO:0000256" key="4">
    <source>
        <dbReference type="ARBA" id="ARBA00022679"/>
    </source>
</evidence>
<evidence type="ECO:0000256" key="7">
    <source>
        <dbReference type="ARBA" id="ARBA00022840"/>
    </source>
</evidence>
<protein>
    <recommendedName>
        <fullName evidence="2">histidine kinase</fullName>
        <ecNumber evidence="2">2.7.13.3</ecNumber>
    </recommendedName>
</protein>
<dbReference type="Pfam" id="PF02518">
    <property type="entry name" value="HATPase_c"/>
    <property type="match status" value="1"/>
</dbReference>
<keyword evidence="5" id="KW-0547">Nucleotide-binding</keyword>
<evidence type="ECO:0000256" key="2">
    <source>
        <dbReference type="ARBA" id="ARBA00012438"/>
    </source>
</evidence>
<accession>A0ABT8R7D6</accession>
<keyword evidence="12" id="KW-1185">Reference proteome</keyword>
<evidence type="ECO:0000256" key="9">
    <source>
        <dbReference type="SAM" id="Phobius"/>
    </source>
</evidence>
<evidence type="ECO:0000256" key="5">
    <source>
        <dbReference type="ARBA" id="ARBA00022741"/>
    </source>
</evidence>
<dbReference type="SUPFAM" id="SSF55874">
    <property type="entry name" value="ATPase domain of HSP90 chaperone/DNA topoisomerase II/histidine kinase"/>
    <property type="match status" value="1"/>
</dbReference>
<gene>
    <name evidence="11" type="ORF">Q0590_17245</name>
</gene>
<dbReference type="PROSITE" id="PS50109">
    <property type="entry name" value="HIS_KIN"/>
    <property type="match status" value="1"/>
</dbReference>
<comment type="catalytic activity">
    <reaction evidence="1">
        <text>ATP + protein L-histidine = ADP + protein N-phospho-L-histidine.</text>
        <dbReference type="EC" id="2.7.13.3"/>
    </reaction>
</comment>
<keyword evidence="7 11" id="KW-0067">ATP-binding</keyword>
<dbReference type="EC" id="2.7.13.3" evidence="2"/>
<reference evidence="11" key="1">
    <citation type="submission" date="2023-07" db="EMBL/GenBank/DDBJ databases">
        <title>The genome sequence of Rhodocytophaga aerolata KACC 12507.</title>
        <authorList>
            <person name="Zhang X."/>
        </authorList>
    </citation>
    <scope>NUCLEOTIDE SEQUENCE</scope>
    <source>
        <strain evidence="11">KACC 12507</strain>
    </source>
</reference>
<feature type="transmembrane region" description="Helical" evidence="9">
    <location>
        <begin position="152"/>
        <end position="172"/>
    </location>
</feature>
<feature type="transmembrane region" description="Helical" evidence="9">
    <location>
        <begin position="12"/>
        <end position="33"/>
    </location>
</feature>
<dbReference type="SMART" id="SM00387">
    <property type="entry name" value="HATPase_c"/>
    <property type="match status" value="1"/>
</dbReference>
<keyword evidence="4" id="KW-0808">Transferase</keyword>
<evidence type="ECO:0000256" key="6">
    <source>
        <dbReference type="ARBA" id="ARBA00022777"/>
    </source>
</evidence>
<evidence type="ECO:0000313" key="11">
    <source>
        <dbReference type="EMBL" id="MDO1448022.1"/>
    </source>
</evidence>
<dbReference type="InterPro" id="IPR003594">
    <property type="entry name" value="HATPase_dom"/>
</dbReference>